<reference evidence="2 3" key="1">
    <citation type="journal article" date="2011" name="Genome Res.">
        <title>Phylogeny-wide analysis of social amoeba genomes highlights ancient origins for complex intercellular communication.</title>
        <authorList>
            <person name="Heidel A.J."/>
            <person name="Lawal H.M."/>
            <person name="Felder M."/>
            <person name="Schilde C."/>
            <person name="Helps N.R."/>
            <person name="Tunggal B."/>
            <person name="Rivero F."/>
            <person name="John U."/>
            <person name="Schleicher M."/>
            <person name="Eichinger L."/>
            <person name="Platzer M."/>
            <person name="Noegel A.A."/>
            <person name="Schaap P."/>
            <person name="Gloeckner G."/>
        </authorList>
    </citation>
    <scope>NUCLEOTIDE SEQUENCE [LARGE SCALE GENOMIC DNA]</scope>
    <source>
        <strain evidence="3">ATCC 26659 / Pp 5 / PN500</strain>
    </source>
</reference>
<organism evidence="2 3">
    <name type="scientific">Heterostelium pallidum (strain ATCC 26659 / Pp 5 / PN500)</name>
    <name type="common">Cellular slime mold</name>
    <name type="synonym">Polysphondylium pallidum</name>
    <dbReference type="NCBI Taxonomy" id="670386"/>
    <lineage>
        <taxon>Eukaryota</taxon>
        <taxon>Amoebozoa</taxon>
        <taxon>Evosea</taxon>
        <taxon>Eumycetozoa</taxon>
        <taxon>Dictyostelia</taxon>
        <taxon>Acytosteliales</taxon>
        <taxon>Acytosteliaceae</taxon>
        <taxon>Heterostelium</taxon>
    </lineage>
</organism>
<dbReference type="Proteomes" id="UP000001396">
    <property type="component" value="Unassembled WGS sequence"/>
</dbReference>
<gene>
    <name evidence="2" type="ORF">PPL_07895</name>
</gene>
<evidence type="ECO:0000256" key="1">
    <source>
        <dbReference type="SAM" id="MobiDB-lite"/>
    </source>
</evidence>
<dbReference type="RefSeq" id="XP_020431598.1">
    <property type="nucleotide sequence ID" value="XM_020578729.1"/>
</dbReference>
<accession>D3BH93</accession>
<dbReference type="InParanoid" id="D3BH93"/>
<feature type="compositionally biased region" description="Low complexity" evidence="1">
    <location>
        <begin position="75"/>
        <end position="88"/>
    </location>
</feature>
<comment type="caution">
    <text evidence="2">The sequence shown here is derived from an EMBL/GenBank/DDBJ whole genome shotgun (WGS) entry which is preliminary data.</text>
</comment>
<dbReference type="EMBL" id="ADBJ01000035">
    <property type="protein sequence ID" value="EFA79477.1"/>
    <property type="molecule type" value="Genomic_DNA"/>
</dbReference>
<feature type="region of interest" description="Disordered" evidence="1">
    <location>
        <begin position="65"/>
        <end position="95"/>
    </location>
</feature>
<protein>
    <submittedName>
        <fullName evidence="2">Uncharacterized protein</fullName>
    </submittedName>
</protein>
<name>D3BH93_HETP5</name>
<dbReference type="GeneID" id="31363376"/>
<sequence length="95" mass="10754">MIKFTRSRMLRYMKNFQRFNYVAFAAVFASAWYFGQQEKEDEKQKFLAQYSDAVLPAGASIVTTPSEVGAPTKDNQNNNSSNNSLFSSPLEGLKK</sequence>
<dbReference type="FunCoup" id="D3BH93">
    <property type="interactions" value="805"/>
</dbReference>
<proteinExistence type="predicted"/>
<keyword evidence="3" id="KW-1185">Reference proteome</keyword>
<evidence type="ECO:0000313" key="3">
    <source>
        <dbReference type="Proteomes" id="UP000001396"/>
    </source>
</evidence>
<dbReference type="AlphaFoldDB" id="D3BH93"/>
<evidence type="ECO:0000313" key="2">
    <source>
        <dbReference type="EMBL" id="EFA79477.1"/>
    </source>
</evidence>